<keyword evidence="3" id="KW-1003">Cell membrane</keyword>
<evidence type="ECO:0000256" key="3">
    <source>
        <dbReference type="ARBA" id="ARBA00022475"/>
    </source>
</evidence>
<comment type="subcellular location">
    <subcellularLocation>
        <location evidence="1">Cell membrane</location>
        <topology evidence="1">Multi-pass membrane protein</topology>
    </subcellularLocation>
</comment>
<dbReference type="GO" id="GO:0015385">
    <property type="term" value="F:sodium:proton antiporter activity"/>
    <property type="evidence" value="ECO:0007669"/>
    <property type="project" value="InterPro"/>
</dbReference>
<evidence type="ECO:0000256" key="9">
    <source>
        <dbReference type="ARBA" id="ARBA00023201"/>
    </source>
</evidence>
<dbReference type="GO" id="GO:0005886">
    <property type="term" value="C:plasma membrane"/>
    <property type="evidence" value="ECO:0007669"/>
    <property type="project" value="UniProtKB-SubCell"/>
</dbReference>
<proteinExistence type="predicted"/>
<dbReference type="Proteomes" id="UP000244754">
    <property type="component" value="Chromosome"/>
</dbReference>
<keyword evidence="2" id="KW-0813">Transport</keyword>
<dbReference type="GO" id="GO:0098719">
    <property type="term" value="P:sodium ion import across plasma membrane"/>
    <property type="evidence" value="ECO:0007669"/>
    <property type="project" value="TreeGrafter"/>
</dbReference>
<dbReference type="InterPro" id="IPR018422">
    <property type="entry name" value="Cation/H_exchanger_CPA1"/>
</dbReference>
<dbReference type="RefSeq" id="WP_108403496.1">
    <property type="nucleotide sequence ID" value="NZ_CP026948.1"/>
</dbReference>
<keyword evidence="12" id="KW-1185">Reference proteome</keyword>
<keyword evidence="4" id="KW-0812">Transmembrane</keyword>
<protein>
    <submittedName>
        <fullName evidence="11">Cation:proton antiporter</fullName>
    </submittedName>
</protein>
<evidence type="ECO:0000256" key="8">
    <source>
        <dbReference type="ARBA" id="ARBA00023136"/>
    </source>
</evidence>
<dbReference type="EMBL" id="CP026948">
    <property type="protein sequence ID" value="AWB83506.1"/>
    <property type="molecule type" value="Genomic_DNA"/>
</dbReference>
<organism evidence="11 12">
    <name type="scientific">Corynebacterium liangguodongii</name>
    <dbReference type="NCBI Taxonomy" id="2079535"/>
    <lineage>
        <taxon>Bacteria</taxon>
        <taxon>Bacillati</taxon>
        <taxon>Actinomycetota</taxon>
        <taxon>Actinomycetes</taxon>
        <taxon>Mycobacteriales</taxon>
        <taxon>Corynebacteriaceae</taxon>
        <taxon>Corynebacterium</taxon>
    </lineage>
</organism>
<evidence type="ECO:0000313" key="12">
    <source>
        <dbReference type="Proteomes" id="UP000244754"/>
    </source>
</evidence>
<accession>A0A2S0WCM3</accession>
<dbReference type="Pfam" id="PF00999">
    <property type="entry name" value="Na_H_Exchanger"/>
    <property type="match status" value="1"/>
</dbReference>
<dbReference type="PANTHER" id="PTHR10110:SF86">
    <property type="entry name" value="SODIUM_HYDROGEN EXCHANGER 7"/>
    <property type="match status" value="1"/>
</dbReference>
<dbReference type="GO" id="GO:0015386">
    <property type="term" value="F:potassium:proton antiporter activity"/>
    <property type="evidence" value="ECO:0007669"/>
    <property type="project" value="TreeGrafter"/>
</dbReference>
<keyword evidence="5" id="KW-1133">Transmembrane helix</keyword>
<dbReference type="KEGG" id="clia:C3E79_02540"/>
<sequence>MALITFLVVIALVVIAFAEPLSQRLGLVAPVILLVIGAAVAYLPQVPEIGIEPDIILQLILPPLLFATAMRMPQHDFRRNFSAIFILAVVLVGATALAVGVVIHALVPEIPVVFAVAVGAVVSPSDAVAVGIVRRAGVSRRIIAILDGEGLINDASALVLLSTALLAAQGSVSAGEVAADFLWAVIGAVAIGYAVGRAFMFLRTLLPHPTSSTVLSLAIPFASYLPAEELGSSGLVATVVAGLVASEASARLLHPATRISDARTWDTVGLILESLVFVLMGLQMPHLVAHAHVTGYTPLFALGVALAAWATVLLVRAATVFPLVAYLGGRALPSSELAGRIESVLSREPETRRTREIRKLSDDAYFSLQALGPRAGGVLVWAGMRGAVTLAAAQTLPHDTPARGFLVLVAFFVAAVSLAGQGASLGWVVDTLRPGKDHPSSPQLRARIREQMRAAALGVEVPQRLRSMLEDAGIKAGDIPRASLIDIDNAVRGLARSDAELLGEMRAYAAARIGAQREALLGARDSGVIDAVDFDRELGALDAQQLAVEALAKESARHRQGGEAR</sequence>
<evidence type="ECO:0000259" key="10">
    <source>
        <dbReference type="Pfam" id="PF00999"/>
    </source>
</evidence>
<reference evidence="12" key="1">
    <citation type="submission" date="2018-01" db="EMBL/GenBank/DDBJ databases">
        <authorList>
            <person name="Li J."/>
        </authorList>
    </citation>
    <scope>NUCLEOTIDE SEQUENCE [LARGE SCALE GENOMIC DNA]</scope>
    <source>
        <strain evidence="12">2184</strain>
    </source>
</reference>
<evidence type="ECO:0000256" key="6">
    <source>
        <dbReference type="ARBA" id="ARBA00023053"/>
    </source>
</evidence>
<name>A0A2S0WCM3_9CORY</name>
<keyword evidence="8" id="KW-0472">Membrane</keyword>
<keyword evidence="9" id="KW-0739">Sodium transport</keyword>
<keyword evidence="7" id="KW-0406">Ion transport</keyword>
<dbReference type="InterPro" id="IPR006153">
    <property type="entry name" value="Cation/H_exchanger_TM"/>
</dbReference>
<dbReference type="OrthoDB" id="57886at2"/>
<evidence type="ECO:0000256" key="7">
    <source>
        <dbReference type="ARBA" id="ARBA00023065"/>
    </source>
</evidence>
<evidence type="ECO:0000256" key="5">
    <source>
        <dbReference type="ARBA" id="ARBA00022989"/>
    </source>
</evidence>
<feature type="domain" description="Cation/H+ exchanger transmembrane" evidence="10">
    <location>
        <begin position="11"/>
        <end position="429"/>
    </location>
</feature>
<evidence type="ECO:0000313" key="11">
    <source>
        <dbReference type="EMBL" id="AWB83506.1"/>
    </source>
</evidence>
<gene>
    <name evidence="11" type="ORF">C3E79_02540</name>
</gene>
<evidence type="ECO:0000256" key="2">
    <source>
        <dbReference type="ARBA" id="ARBA00022448"/>
    </source>
</evidence>
<dbReference type="Gene3D" id="6.10.140.1330">
    <property type="match status" value="1"/>
</dbReference>
<dbReference type="AlphaFoldDB" id="A0A2S0WCM3"/>
<evidence type="ECO:0000256" key="4">
    <source>
        <dbReference type="ARBA" id="ARBA00022692"/>
    </source>
</evidence>
<dbReference type="GO" id="GO:0051453">
    <property type="term" value="P:regulation of intracellular pH"/>
    <property type="evidence" value="ECO:0007669"/>
    <property type="project" value="TreeGrafter"/>
</dbReference>
<evidence type="ECO:0000256" key="1">
    <source>
        <dbReference type="ARBA" id="ARBA00004651"/>
    </source>
</evidence>
<dbReference type="PANTHER" id="PTHR10110">
    <property type="entry name" value="SODIUM/HYDROGEN EXCHANGER"/>
    <property type="match status" value="1"/>
</dbReference>
<keyword evidence="6" id="KW-0915">Sodium</keyword>